<dbReference type="AlphaFoldDB" id="A0A6G6SIQ8"/>
<dbReference type="PANTHER" id="PTHR23028">
    <property type="entry name" value="ACETYLTRANSFERASE"/>
    <property type="match status" value="1"/>
</dbReference>
<accession>A0A6G6SIQ8</accession>
<evidence type="ECO:0000313" key="3">
    <source>
        <dbReference type="EMBL" id="QIF94422.1"/>
    </source>
</evidence>
<feature type="transmembrane region" description="Helical" evidence="1">
    <location>
        <begin position="235"/>
        <end position="253"/>
    </location>
</feature>
<dbReference type="GO" id="GO:0016747">
    <property type="term" value="F:acyltransferase activity, transferring groups other than amino-acyl groups"/>
    <property type="evidence" value="ECO:0007669"/>
    <property type="project" value="InterPro"/>
</dbReference>
<evidence type="ECO:0000259" key="2">
    <source>
        <dbReference type="Pfam" id="PF01757"/>
    </source>
</evidence>
<proteinExistence type="predicted"/>
<feature type="transmembrane region" description="Helical" evidence="1">
    <location>
        <begin position="273"/>
        <end position="300"/>
    </location>
</feature>
<keyword evidence="4" id="KW-1185">Reference proteome</keyword>
<feature type="transmembrane region" description="Helical" evidence="1">
    <location>
        <begin position="213"/>
        <end position="228"/>
    </location>
</feature>
<dbReference type="Proteomes" id="UP000503287">
    <property type="component" value="Chromosome"/>
</dbReference>
<feature type="transmembrane region" description="Helical" evidence="1">
    <location>
        <begin position="188"/>
        <end position="207"/>
    </location>
</feature>
<keyword evidence="1" id="KW-1133">Transmembrane helix</keyword>
<dbReference type="Pfam" id="PF01757">
    <property type="entry name" value="Acyl_transf_3"/>
    <property type="match status" value="1"/>
</dbReference>
<dbReference type="InterPro" id="IPR050879">
    <property type="entry name" value="Acyltransferase_3"/>
</dbReference>
<feature type="transmembrane region" description="Helical" evidence="1">
    <location>
        <begin position="12"/>
        <end position="35"/>
    </location>
</feature>
<dbReference type="PANTHER" id="PTHR23028:SF134">
    <property type="entry name" value="PUTATIVE (AFU_ORTHOLOGUE AFUA_4G08520)-RELATED"/>
    <property type="match status" value="1"/>
</dbReference>
<organism evidence="3 4">
    <name type="scientific">Proteus vulgaris</name>
    <dbReference type="NCBI Taxonomy" id="585"/>
    <lineage>
        <taxon>Bacteria</taxon>
        <taxon>Pseudomonadati</taxon>
        <taxon>Pseudomonadota</taxon>
        <taxon>Gammaproteobacteria</taxon>
        <taxon>Enterobacterales</taxon>
        <taxon>Morganellaceae</taxon>
        <taxon>Proteus</taxon>
    </lineage>
</organism>
<reference evidence="3 4" key="1">
    <citation type="submission" date="2020-01" db="EMBL/GenBank/DDBJ databases">
        <title>The genomic epidemiology of tigecycline resistance gene tet(X) variants in a swine farm in China.</title>
        <authorList>
            <person name="Peng K."/>
            <person name="Li R."/>
        </authorList>
    </citation>
    <scope>NUCLEOTIDE SEQUENCE [LARGE SCALE GENOMIC DNA]</scope>
    <source>
        <strain evidence="3 4">ZN3</strain>
    </source>
</reference>
<evidence type="ECO:0000313" key="4">
    <source>
        <dbReference type="Proteomes" id="UP000503287"/>
    </source>
</evidence>
<feature type="domain" description="Acyltransferase 3" evidence="2">
    <location>
        <begin position="5"/>
        <end position="361"/>
    </location>
</feature>
<feature type="transmembrane region" description="Helical" evidence="1">
    <location>
        <begin position="312"/>
        <end position="333"/>
    </location>
</feature>
<feature type="transmembrane region" description="Helical" evidence="1">
    <location>
        <begin position="339"/>
        <end position="361"/>
    </location>
</feature>
<feature type="transmembrane region" description="Helical" evidence="1">
    <location>
        <begin position="98"/>
        <end position="119"/>
    </location>
</feature>
<evidence type="ECO:0000256" key="1">
    <source>
        <dbReference type="SAM" id="Phobius"/>
    </source>
</evidence>
<keyword evidence="3" id="KW-0012">Acyltransferase</keyword>
<protein>
    <submittedName>
        <fullName evidence="3">Acyltransferase family protein</fullName>
    </submittedName>
</protein>
<dbReference type="RefSeq" id="WP_164526411.1">
    <property type="nucleotide sequence ID" value="NZ_CP047344.1"/>
</dbReference>
<dbReference type="EMBL" id="CP047344">
    <property type="protein sequence ID" value="QIF94422.1"/>
    <property type="molecule type" value="Genomic_DNA"/>
</dbReference>
<feature type="transmembrane region" description="Helical" evidence="1">
    <location>
        <begin position="160"/>
        <end position="181"/>
    </location>
</feature>
<dbReference type="InterPro" id="IPR002656">
    <property type="entry name" value="Acyl_transf_3_dom"/>
</dbReference>
<gene>
    <name evidence="3" type="ORF">GTH24_11170</name>
</gene>
<keyword evidence="1" id="KW-0472">Membrane</keyword>
<keyword evidence="3" id="KW-0808">Transferase</keyword>
<sequence length="382" mass="43149">MNEKIKYLDSIRGIACLVVVISHLTLIFYTQLHAFSYDPNIPQSDIFEFIYNSPFAFFYSGSSAVYCFFVLSGFVLARSMLRKGGGLKILISNIVKRYPRLAIPATISCIIAFICYSFPVDKTGIAASATNLGKIDLNIFEAIKSGAITAFIDGISIYNWSLWTMKIELIGSIFVYLYCFFYTKTEKMNSLFALMFILFLFSFYEIYNNTKNLGYISFFIGCFIYIYNIKINKKIAVFTFILGLYLSGVHIYSDSYAFIYKNNLIYGVNKGNIYNMFNFAGGSLIVFSIISGGLFIKALSNKYLIKLGELSFSIYLLHLPMIYLVGIGTFSALNNLLGFWYGSLLSSLLVILVTILLSIVYSKYIDNLSIKISSYIGNKIAK</sequence>
<name>A0A6G6SIQ8_PROVU</name>
<feature type="transmembrane region" description="Helical" evidence="1">
    <location>
        <begin position="55"/>
        <end position="77"/>
    </location>
</feature>
<keyword evidence="1" id="KW-0812">Transmembrane</keyword>